<name>A0A9N9IYR5_9GLOM</name>
<dbReference type="EMBL" id="CAJVPQ010020219">
    <property type="protein sequence ID" value="CAG8755719.1"/>
    <property type="molecule type" value="Genomic_DNA"/>
</dbReference>
<reference evidence="2" key="1">
    <citation type="submission" date="2021-06" db="EMBL/GenBank/DDBJ databases">
        <authorList>
            <person name="Kallberg Y."/>
            <person name="Tangrot J."/>
            <person name="Rosling A."/>
        </authorList>
    </citation>
    <scope>NUCLEOTIDE SEQUENCE</scope>
    <source>
        <strain evidence="2">UK204</strain>
    </source>
</reference>
<feature type="region of interest" description="Disordered" evidence="1">
    <location>
        <begin position="65"/>
        <end position="101"/>
    </location>
</feature>
<feature type="non-terminal residue" evidence="2">
    <location>
        <position position="101"/>
    </location>
</feature>
<keyword evidence="3" id="KW-1185">Reference proteome</keyword>
<evidence type="ECO:0000256" key="1">
    <source>
        <dbReference type="SAM" id="MobiDB-lite"/>
    </source>
</evidence>
<feature type="compositionally biased region" description="Polar residues" evidence="1">
    <location>
        <begin position="92"/>
        <end position="101"/>
    </location>
</feature>
<proteinExistence type="predicted"/>
<evidence type="ECO:0000313" key="3">
    <source>
        <dbReference type="Proteomes" id="UP000789570"/>
    </source>
</evidence>
<sequence length="101" mass="11217">LQPNLISSSQDLDGNVLLNKYSLPNLASFSQEFDDNISLNKNFLSNSVNSLQVLDDDILSDENSFTIDSSGDDEEFQSVDEKSSSDELLLNDNESFATPEY</sequence>
<dbReference type="AlphaFoldDB" id="A0A9N9IYR5"/>
<accession>A0A9N9IYR5</accession>
<comment type="caution">
    <text evidence="2">The sequence shown here is derived from an EMBL/GenBank/DDBJ whole genome shotgun (WGS) entry which is preliminary data.</text>
</comment>
<feature type="non-terminal residue" evidence="2">
    <location>
        <position position="1"/>
    </location>
</feature>
<organism evidence="2 3">
    <name type="scientific">Funneliformis caledonium</name>
    <dbReference type="NCBI Taxonomy" id="1117310"/>
    <lineage>
        <taxon>Eukaryota</taxon>
        <taxon>Fungi</taxon>
        <taxon>Fungi incertae sedis</taxon>
        <taxon>Mucoromycota</taxon>
        <taxon>Glomeromycotina</taxon>
        <taxon>Glomeromycetes</taxon>
        <taxon>Glomerales</taxon>
        <taxon>Glomeraceae</taxon>
        <taxon>Funneliformis</taxon>
    </lineage>
</organism>
<gene>
    <name evidence="2" type="ORF">FCALED_LOCUS16602</name>
</gene>
<evidence type="ECO:0000313" key="2">
    <source>
        <dbReference type="EMBL" id="CAG8755719.1"/>
    </source>
</evidence>
<protein>
    <submittedName>
        <fullName evidence="2">16117_t:CDS:1</fullName>
    </submittedName>
</protein>
<dbReference type="Proteomes" id="UP000789570">
    <property type="component" value="Unassembled WGS sequence"/>
</dbReference>